<feature type="domain" description="Heterokaryon incompatibility" evidence="1">
    <location>
        <begin position="20"/>
        <end position="108"/>
    </location>
</feature>
<evidence type="ECO:0000259" key="2">
    <source>
        <dbReference type="Pfam" id="PF26640"/>
    </source>
</evidence>
<sequence>MWLLNTSTYSLEFVANPKDYAILSHTWEHEEVTFEDIKNLELAKTKAGWDKIEQTCRLAVDWNLQYAWVDTCCIDKSSSAELSEAINSMFQWYKQSTVCFVYLSDLESSPHDPISPEAEKHLGENLPGCRWFTRGWTLQELIAPYHVDFYDRNWTRIGTKTSAVMQTFLSKITKIDAGVLANPDVLPTMAVGRRMSWAAKRKTTRIEDIAYSLLGIFDVNMPMLYGEGTKAFIRLQEAIAEATGDLSLFAWSDHQSEHQHYQVFQGILARSPSQFSGCHRLENTENPFEAMSRSFTMVNRNIEFQTYLKTEAENGDYLMNLHCRDNDRPKEDTLVIRLLKTTAGYIR</sequence>
<reference evidence="3" key="1">
    <citation type="journal article" date="2023" name="Mol. Phylogenet. Evol.">
        <title>Genome-scale phylogeny and comparative genomics of the fungal order Sordariales.</title>
        <authorList>
            <person name="Hensen N."/>
            <person name="Bonometti L."/>
            <person name="Westerberg I."/>
            <person name="Brannstrom I.O."/>
            <person name="Guillou S."/>
            <person name="Cros-Aarteil S."/>
            <person name="Calhoun S."/>
            <person name="Haridas S."/>
            <person name="Kuo A."/>
            <person name="Mondo S."/>
            <person name="Pangilinan J."/>
            <person name="Riley R."/>
            <person name="LaButti K."/>
            <person name="Andreopoulos B."/>
            <person name="Lipzen A."/>
            <person name="Chen C."/>
            <person name="Yan M."/>
            <person name="Daum C."/>
            <person name="Ng V."/>
            <person name="Clum A."/>
            <person name="Steindorff A."/>
            <person name="Ohm R.A."/>
            <person name="Martin F."/>
            <person name="Silar P."/>
            <person name="Natvig D.O."/>
            <person name="Lalanne C."/>
            <person name="Gautier V."/>
            <person name="Ament-Velasquez S.L."/>
            <person name="Kruys A."/>
            <person name="Hutchinson M.I."/>
            <person name="Powell A.J."/>
            <person name="Barry K."/>
            <person name="Miller A.N."/>
            <person name="Grigoriev I.V."/>
            <person name="Debuchy R."/>
            <person name="Gladieux P."/>
            <person name="Hiltunen Thoren M."/>
            <person name="Johannesson H."/>
        </authorList>
    </citation>
    <scope>NUCLEOTIDE SEQUENCE</scope>
    <source>
        <strain evidence="3">CBS 118394</strain>
    </source>
</reference>
<dbReference type="AlphaFoldDB" id="A0AAE0LZT2"/>
<accession>A0AAE0LZT2</accession>
<organism evidence="3 4">
    <name type="scientific">Apodospora peruviana</name>
    <dbReference type="NCBI Taxonomy" id="516989"/>
    <lineage>
        <taxon>Eukaryota</taxon>
        <taxon>Fungi</taxon>
        <taxon>Dikarya</taxon>
        <taxon>Ascomycota</taxon>
        <taxon>Pezizomycotina</taxon>
        <taxon>Sordariomycetes</taxon>
        <taxon>Sordariomycetidae</taxon>
        <taxon>Sordariales</taxon>
        <taxon>Lasiosphaeriaceae</taxon>
        <taxon>Apodospora</taxon>
    </lineage>
</organism>
<dbReference type="InterPro" id="IPR058525">
    <property type="entry name" value="DUF8212"/>
</dbReference>
<dbReference type="Pfam" id="PF06985">
    <property type="entry name" value="HET"/>
    <property type="match status" value="1"/>
</dbReference>
<proteinExistence type="predicted"/>
<feature type="domain" description="DUF8212" evidence="2">
    <location>
        <begin position="230"/>
        <end position="299"/>
    </location>
</feature>
<protein>
    <submittedName>
        <fullName evidence="3">Heterokaryon incompatibility protein-domain-containing protein</fullName>
    </submittedName>
</protein>
<evidence type="ECO:0000259" key="1">
    <source>
        <dbReference type="Pfam" id="PF06985"/>
    </source>
</evidence>
<evidence type="ECO:0000313" key="4">
    <source>
        <dbReference type="Proteomes" id="UP001283341"/>
    </source>
</evidence>
<gene>
    <name evidence="3" type="ORF">B0H66DRAFT_447672</name>
</gene>
<reference evidence="3" key="2">
    <citation type="submission" date="2023-06" db="EMBL/GenBank/DDBJ databases">
        <authorList>
            <consortium name="Lawrence Berkeley National Laboratory"/>
            <person name="Haridas S."/>
            <person name="Hensen N."/>
            <person name="Bonometti L."/>
            <person name="Westerberg I."/>
            <person name="Brannstrom I.O."/>
            <person name="Guillou S."/>
            <person name="Cros-Aarteil S."/>
            <person name="Calhoun S."/>
            <person name="Kuo A."/>
            <person name="Mondo S."/>
            <person name="Pangilinan J."/>
            <person name="Riley R."/>
            <person name="Labutti K."/>
            <person name="Andreopoulos B."/>
            <person name="Lipzen A."/>
            <person name="Chen C."/>
            <person name="Yanf M."/>
            <person name="Daum C."/>
            <person name="Ng V."/>
            <person name="Clum A."/>
            <person name="Steindorff A."/>
            <person name="Ohm R."/>
            <person name="Martin F."/>
            <person name="Silar P."/>
            <person name="Natvig D."/>
            <person name="Lalanne C."/>
            <person name="Gautier V."/>
            <person name="Ament-Velasquez S.L."/>
            <person name="Kruys A."/>
            <person name="Hutchinson M.I."/>
            <person name="Powell A.J."/>
            <person name="Barry K."/>
            <person name="Miller A.N."/>
            <person name="Grigoriev I.V."/>
            <person name="Debuchy R."/>
            <person name="Gladieux P."/>
            <person name="Thoren M.H."/>
            <person name="Johannesson H."/>
        </authorList>
    </citation>
    <scope>NUCLEOTIDE SEQUENCE</scope>
    <source>
        <strain evidence="3">CBS 118394</strain>
    </source>
</reference>
<dbReference type="Proteomes" id="UP001283341">
    <property type="component" value="Unassembled WGS sequence"/>
</dbReference>
<dbReference type="PANTHER" id="PTHR10622">
    <property type="entry name" value="HET DOMAIN-CONTAINING PROTEIN"/>
    <property type="match status" value="1"/>
</dbReference>
<comment type="caution">
    <text evidence="3">The sequence shown here is derived from an EMBL/GenBank/DDBJ whole genome shotgun (WGS) entry which is preliminary data.</text>
</comment>
<feature type="non-terminal residue" evidence="3">
    <location>
        <position position="347"/>
    </location>
</feature>
<dbReference type="InterPro" id="IPR010730">
    <property type="entry name" value="HET"/>
</dbReference>
<evidence type="ECO:0000313" key="3">
    <source>
        <dbReference type="EMBL" id="KAK3312934.1"/>
    </source>
</evidence>
<name>A0AAE0LZT2_9PEZI</name>
<dbReference type="EMBL" id="JAUEDM010000008">
    <property type="protein sequence ID" value="KAK3312934.1"/>
    <property type="molecule type" value="Genomic_DNA"/>
</dbReference>
<dbReference type="Pfam" id="PF26640">
    <property type="entry name" value="DUF8212"/>
    <property type="match status" value="1"/>
</dbReference>
<keyword evidence="4" id="KW-1185">Reference proteome</keyword>
<dbReference type="PANTHER" id="PTHR10622:SF12">
    <property type="entry name" value="HET DOMAIN-CONTAINING PROTEIN"/>
    <property type="match status" value="1"/>
</dbReference>